<keyword evidence="2" id="KW-0238">DNA-binding</keyword>
<dbReference type="InterPro" id="IPR011010">
    <property type="entry name" value="DNA_brk_join_enz"/>
</dbReference>
<dbReference type="SUPFAM" id="SSF56349">
    <property type="entry name" value="DNA breaking-rejoining enzymes"/>
    <property type="match status" value="1"/>
</dbReference>
<dbReference type="InterPro" id="IPR013762">
    <property type="entry name" value="Integrase-like_cat_sf"/>
</dbReference>
<dbReference type="OrthoDB" id="1822491at2"/>
<keyword evidence="3" id="KW-0233">DNA recombination</keyword>
<dbReference type="CDD" id="cd01189">
    <property type="entry name" value="INT_ICEBs1_C_like"/>
    <property type="match status" value="1"/>
</dbReference>
<dbReference type="GO" id="GO:0015074">
    <property type="term" value="P:DNA integration"/>
    <property type="evidence" value="ECO:0007669"/>
    <property type="project" value="InterPro"/>
</dbReference>
<evidence type="ECO:0000256" key="2">
    <source>
        <dbReference type="ARBA" id="ARBA00023125"/>
    </source>
</evidence>
<dbReference type="Gene3D" id="1.10.443.10">
    <property type="entry name" value="Intergrase catalytic core"/>
    <property type="match status" value="1"/>
</dbReference>
<name>A0A1I2HYK0_9ACTN</name>
<dbReference type="STRING" id="1798228.SAMN05216574_11219"/>
<organism evidence="6 7">
    <name type="scientific">Blastococcus tunisiensis</name>
    <dbReference type="NCBI Taxonomy" id="1798228"/>
    <lineage>
        <taxon>Bacteria</taxon>
        <taxon>Bacillati</taxon>
        <taxon>Actinomycetota</taxon>
        <taxon>Actinomycetes</taxon>
        <taxon>Geodermatophilales</taxon>
        <taxon>Geodermatophilaceae</taxon>
        <taxon>Blastococcus</taxon>
    </lineage>
</organism>
<gene>
    <name evidence="6" type="ORF">SAMN05216574_11219</name>
</gene>
<protein>
    <submittedName>
        <fullName evidence="6">Site-specific recombinase XerD</fullName>
    </submittedName>
</protein>
<evidence type="ECO:0000313" key="6">
    <source>
        <dbReference type="EMBL" id="SFF35129.1"/>
    </source>
</evidence>
<proteinExistence type="inferred from homology"/>
<dbReference type="PANTHER" id="PTHR30349:SF64">
    <property type="entry name" value="PROPHAGE INTEGRASE INTD-RELATED"/>
    <property type="match status" value="1"/>
</dbReference>
<feature type="region of interest" description="Disordered" evidence="4">
    <location>
        <begin position="1"/>
        <end position="27"/>
    </location>
</feature>
<dbReference type="PANTHER" id="PTHR30349">
    <property type="entry name" value="PHAGE INTEGRASE-RELATED"/>
    <property type="match status" value="1"/>
</dbReference>
<sequence>MASIAKRPDGTYRPRYRDENGKEHARHFKRKADAQRWLDEVTASVITGSYVDPQAGRTTFDAYFRAWAERQVWAPMTEVSMDLARRKVTFGSVPIASLRASHLETWVKAMVAAGYAPNTVATRVNAVRAVLKSAVRDRVIAVDPSAGLRLPARRRAEHAMEIPTPGQIRALVDRSRPSMQAYLGVCAFAGLRLGEASGLNLEDVDFLGRRLHVRRQVQRRRGGPAELRQPKYGSERTIYLPDRLVEMLARHLERTGTAAEGWLFHTGEGRPLPPSTVNSWWQSTVRAAGTPGLHLHGLRHFYASGLIAAGCDVVTVQRALGHRSPSTTLDTYSHLWPSAEDRTRAGAAGLTDLVFAAAADSLRTEHHG</sequence>
<keyword evidence="7" id="KW-1185">Reference proteome</keyword>
<dbReference type="AlphaFoldDB" id="A0A1I2HYK0"/>
<reference evidence="7" key="1">
    <citation type="submission" date="2016-10" db="EMBL/GenBank/DDBJ databases">
        <authorList>
            <person name="Varghese N."/>
            <person name="Submissions S."/>
        </authorList>
    </citation>
    <scope>NUCLEOTIDE SEQUENCE [LARGE SCALE GENOMIC DNA]</scope>
    <source>
        <strain evidence="7">DSM 46838</strain>
    </source>
</reference>
<dbReference type="EMBL" id="FOND01000012">
    <property type="protein sequence ID" value="SFF35129.1"/>
    <property type="molecule type" value="Genomic_DNA"/>
</dbReference>
<evidence type="ECO:0000313" key="7">
    <source>
        <dbReference type="Proteomes" id="UP000198589"/>
    </source>
</evidence>
<dbReference type="Pfam" id="PF00589">
    <property type="entry name" value="Phage_integrase"/>
    <property type="match status" value="1"/>
</dbReference>
<evidence type="ECO:0000256" key="1">
    <source>
        <dbReference type="ARBA" id="ARBA00008857"/>
    </source>
</evidence>
<evidence type="ECO:0000256" key="4">
    <source>
        <dbReference type="SAM" id="MobiDB-lite"/>
    </source>
</evidence>
<evidence type="ECO:0000256" key="3">
    <source>
        <dbReference type="ARBA" id="ARBA00023172"/>
    </source>
</evidence>
<evidence type="ECO:0000259" key="5">
    <source>
        <dbReference type="PROSITE" id="PS51898"/>
    </source>
</evidence>
<feature type="domain" description="Tyr recombinase" evidence="5">
    <location>
        <begin position="158"/>
        <end position="348"/>
    </location>
</feature>
<dbReference type="Proteomes" id="UP000198589">
    <property type="component" value="Unassembled WGS sequence"/>
</dbReference>
<dbReference type="GO" id="GO:0003677">
    <property type="term" value="F:DNA binding"/>
    <property type="evidence" value="ECO:0007669"/>
    <property type="project" value="UniProtKB-KW"/>
</dbReference>
<dbReference type="PROSITE" id="PS51898">
    <property type="entry name" value="TYR_RECOMBINASE"/>
    <property type="match status" value="1"/>
</dbReference>
<comment type="similarity">
    <text evidence="1">Belongs to the 'phage' integrase family.</text>
</comment>
<dbReference type="Gene3D" id="1.10.150.130">
    <property type="match status" value="1"/>
</dbReference>
<dbReference type="RefSeq" id="WP_092200576.1">
    <property type="nucleotide sequence ID" value="NZ_FOND01000012.1"/>
</dbReference>
<dbReference type="InterPro" id="IPR010998">
    <property type="entry name" value="Integrase_recombinase_N"/>
</dbReference>
<feature type="compositionally biased region" description="Basic and acidic residues" evidence="4">
    <location>
        <begin position="1"/>
        <end position="23"/>
    </location>
</feature>
<dbReference type="InterPro" id="IPR002104">
    <property type="entry name" value="Integrase_catalytic"/>
</dbReference>
<dbReference type="GO" id="GO:0006310">
    <property type="term" value="P:DNA recombination"/>
    <property type="evidence" value="ECO:0007669"/>
    <property type="project" value="UniProtKB-KW"/>
</dbReference>
<accession>A0A1I2HYK0</accession>
<dbReference type="InterPro" id="IPR050090">
    <property type="entry name" value="Tyrosine_recombinase_XerCD"/>
</dbReference>